<feature type="transmembrane region" description="Helical" evidence="11">
    <location>
        <begin position="212"/>
        <end position="237"/>
    </location>
</feature>
<feature type="transmembrane region" description="Helical" evidence="11">
    <location>
        <begin position="272"/>
        <end position="294"/>
    </location>
</feature>
<dbReference type="InterPro" id="IPR035906">
    <property type="entry name" value="MetI-like_sf"/>
</dbReference>
<dbReference type="PANTHER" id="PTHR43744:SF8">
    <property type="entry name" value="SN-GLYCEROL-3-PHOSPHATE TRANSPORT SYSTEM PERMEASE PROTEIN UGPE"/>
    <property type="match status" value="1"/>
</dbReference>
<feature type="transmembrane region" description="Helical" evidence="11">
    <location>
        <begin position="106"/>
        <end position="124"/>
    </location>
</feature>
<keyword evidence="15" id="KW-1185">Reference proteome</keyword>
<comment type="caution">
    <text evidence="14">The sequence shown here is derived from an EMBL/GenBank/DDBJ whole genome shotgun (WGS) entry which is preliminary data.</text>
</comment>
<evidence type="ECO:0000256" key="10">
    <source>
        <dbReference type="ARBA" id="ARBA00037054"/>
    </source>
</evidence>
<evidence type="ECO:0000259" key="13">
    <source>
        <dbReference type="PROSITE" id="PS50928"/>
    </source>
</evidence>
<feature type="transmembrane region" description="Helical" evidence="11">
    <location>
        <begin position="75"/>
        <end position="99"/>
    </location>
</feature>
<gene>
    <name evidence="12" type="primary">ugpE</name>
    <name evidence="14" type="ORF">R2G56_14085</name>
</gene>
<dbReference type="InterPro" id="IPR000515">
    <property type="entry name" value="MetI-like"/>
</dbReference>
<feature type="transmembrane region" description="Helical" evidence="11">
    <location>
        <begin position="7"/>
        <end position="31"/>
    </location>
</feature>
<dbReference type="CDD" id="cd06261">
    <property type="entry name" value="TM_PBP2"/>
    <property type="match status" value="1"/>
</dbReference>
<evidence type="ECO:0000313" key="14">
    <source>
        <dbReference type="EMBL" id="MDV6227424.1"/>
    </source>
</evidence>
<accession>A0ABU4AMI3</accession>
<evidence type="ECO:0000313" key="15">
    <source>
        <dbReference type="Proteomes" id="UP001185659"/>
    </source>
</evidence>
<feature type="transmembrane region" description="Helical" evidence="11">
    <location>
        <begin position="170"/>
        <end position="191"/>
    </location>
</feature>
<comment type="subunit">
    <text evidence="3 12">The complex is composed of two ATP-binding proteins (UgpC), two transmembrane proteins (UgpA and UgpE) and a solute-binding protein (UgpB).</text>
</comment>
<feature type="domain" description="ABC transmembrane type-1" evidence="13">
    <location>
        <begin position="71"/>
        <end position="294"/>
    </location>
</feature>
<keyword evidence="8 11" id="KW-1133">Transmembrane helix</keyword>
<evidence type="ECO:0000256" key="8">
    <source>
        <dbReference type="ARBA" id="ARBA00022989"/>
    </source>
</evidence>
<comment type="subcellular location">
    <subcellularLocation>
        <location evidence="12">Cell inner membrane</location>
        <topology evidence="12">Multi-pass membrane protein</topology>
    </subcellularLocation>
    <subcellularLocation>
        <location evidence="1 11">Cell membrane</location>
        <topology evidence="1 11">Multi-pass membrane protein</topology>
    </subcellularLocation>
</comment>
<comment type="similarity">
    <text evidence="2 11">Belongs to the binding-protein-dependent transport system permease family.</text>
</comment>
<dbReference type="Pfam" id="PF00528">
    <property type="entry name" value="BPD_transp_1"/>
    <property type="match status" value="1"/>
</dbReference>
<evidence type="ECO:0000256" key="7">
    <source>
        <dbReference type="ARBA" id="ARBA00022692"/>
    </source>
</evidence>
<keyword evidence="7 11" id="KW-0812">Transmembrane</keyword>
<reference evidence="14 15" key="1">
    <citation type="submission" date="2023-10" db="EMBL/GenBank/DDBJ databases">
        <authorList>
            <person name="Venkata Ramana C."/>
            <person name="Sasikala C."/>
            <person name="Dhurka M."/>
        </authorList>
    </citation>
    <scope>NUCLEOTIDE SEQUENCE [LARGE SCALE GENOMIC DNA]</scope>
    <source>
        <strain evidence="14 15">KCTC 32151</strain>
    </source>
</reference>
<name>A0ABU4AMI3_9HYPH</name>
<comment type="function">
    <text evidence="10 12">Part of the ABC transporter complex UgpBAEC involved in sn-glycerol-3-phosphate (G3P) import. Probably responsible for the translocation of the substrate across the membrane.</text>
</comment>
<protein>
    <recommendedName>
        <fullName evidence="4 12">sn-glycerol-3-phosphate transport system permease protein UgpE</fullName>
    </recommendedName>
</protein>
<dbReference type="PROSITE" id="PS50928">
    <property type="entry name" value="ABC_TM1"/>
    <property type="match status" value="1"/>
</dbReference>
<dbReference type="RefSeq" id="WP_206552853.1">
    <property type="nucleotide sequence ID" value="NZ_JAWLIP010000006.1"/>
</dbReference>
<sequence length="307" mass="33679">MIERNPVLNVICHLILIAGALMVCAPLYFAFVAGSHTGAEMAQVPQPMLPGSSFLDNLVTAWEKADFGRAFVNTLIVTMVIVVGKIVLSILAGFAVTYFRFPFRMTAFWLIFMSLMLPVEVRIVPTYEAVADVAGPLRWFLDVTGLSALINWTTGIEINAGLDFSMIDTYAGLTLPLIASATAVFLFRQFFLTVPDDLCEASKLDGAGPIKFLFDVVLPLSVPNIAALAIILFVFGWNQYLWPLLFTTKTEMTTAIIALKGLLPGPDDPSDWWSYAMAASFIVMLPPTVVILTLQRWFARGLVDAGK</sequence>
<dbReference type="Gene3D" id="1.10.3720.10">
    <property type="entry name" value="MetI-like"/>
    <property type="match status" value="1"/>
</dbReference>
<dbReference type="SUPFAM" id="SSF161098">
    <property type="entry name" value="MetI-like"/>
    <property type="match status" value="1"/>
</dbReference>
<organism evidence="14 15">
    <name type="scientific">Nitratireductor aquimarinus</name>
    <dbReference type="NCBI Taxonomy" id="889300"/>
    <lineage>
        <taxon>Bacteria</taxon>
        <taxon>Pseudomonadati</taxon>
        <taxon>Pseudomonadota</taxon>
        <taxon>Alphaproteobacteria</taxon>
        <taxon>Hyphomicrobiales</taxon>
        <taxon>Phyllobacteriaceae</taxon>
        <taxon>Nitratireductor</taxon>
    </lineage>
</organism>
<evidence type="ECO:0000256" key="9">
    <source>
        <dbReference type="ARBA" id="ARBA00023136"/>
    </source>
</evidence>
<keyword evidence="12" id="KW-0997">Cell inner membrane</keyword>
<evidence type="ECO:0000256" key="12">
    <source>
        <dbReference type="RuleBase" id="RU363056"/>
    </source>
</evidence>
<evidence type="ECO:0000256" key="4">
    <source>
        <dbReference type="ARBA" id="ARBA00020515"/>
    </source>
</evidence>
<evidence type="ECO:0000256" key="3">
    <source>
        <dbReference type="ARBA" id="ARBA00011557"/>
    </source>
</evidence>
<dbReference type="Proteomes" id="UP001185659">
    <property type="component" value="Unassembled WGS sequence"/>
</dbReference>
<keyword evidence="9 11" id="KW-0472">Membrane</keyword>
<dbReference type="EMBL" id="JAWLIP010000006">
    <property type="protein sequence ID" value="MDV6227424.1"/>
    <property type="molecule type" value="Genomic_DNA"/>
</dbReference>
<evidence type="ECO:0000256" key="1">
    <source>
        <dbReference type="ARBA" id="ARBA00004651"/>
    </source>
</evidence>
<dbReference type="PANTHER" id="PTHR43744">
    <property type="entry name" value="ABC TRANSPORTER PERMEASE PROTEIN MG189-RELATED-RELATED"/>
    <property type="match status" value="1"/>
</dbReference>
<evidence type="ECO:0000256" key="6">
    <source>
        <dbReference type="ARBA" id="ARBA00022475"/>
    </source>
</evidence>
<proteinExistence type="inferred from homology"/>
<evidence type="ECO:0000256" key="5">
    <source>
        <dbReference type="ARBA" id="ARBA00022448"/>
    </source>
</evidence>
<evidence type="ECO:0000256" key="2">
    <source>
        <dbReference type="ARBA" id="ARBA00009306"/>
    </source>
</evidence>
<keyword evidence="5 11" id="KW-0813">Transport</keyword>
<evidence type="ECO:0000256" key="11">
    <source>
        <dbReference type="RuleBase" id="RU363032"/>
    </source>
</evidence>
<keyword evidence="6 12" id="KW-1003">Cell membrane</keyword>